<organism evidence="2 3">
    <name type="scientific">Streptomyces musisoli</name>
    <dbReference type="NCBI Taxonomy" id="2802280"/>
    <lineage>
        <taxon>Bacteria</taxon>
        <taxon>Bacillati</taxon>
        <taxon>Actinomycetota</taxon>
        <taxon>Actinomycetes</taxon>
        <taxon>Kitasatosporales</taxon>
        <taxon>Streptomycetaceae</taxon>
        <taxon>Streptomyces</taxon>
    </lineage>
</organism>
<dbReference type="Proteomes" id="UP000621386">
    <property type="component" value="Unassembled WGS sequence"/>
</dbReference>
<feature type="compositionally biased region" description="Basic and acidic residues" evidence="1">
    <location>
        <begin position="24"/>
        <end position="36"/>
    </location>
</feature>
<dbReference type="RefSeq" id="WP_201828152.1">
    <property type="nucleotide sequence ID" value="NZ_JAERRH010000058.1"/>
</dbReference>
<feature type="region of interest" description="Disordered" evidence="1">
    <location>
        <begin position="1"/>
        <end position="83"/>
    </location>
</feature>
<gene>
    <name evidence="2" type="ORF">JK361_40265</name>
</gene>
<protein>
    <submittedName>
        <fullName evidence="2">Uncharacterized protein</fullName>
    </submittedName>
</protein>
<evidence type="ECO:0000256" key="1">
    <source>
        <dbReference type="SAM" id="MobiDB-lite"/>
    </source>
</evidence>
<name>A0ABS1PEV0_9ACTN</name>
<accession>A0ABS1PEV0</accession>
<evidence type="ECO:0000313" key="3">
    <source>
        <dbReference type="Proteomes" id="UP000621386"/>
    </source>
</evidence>
<comment type="caution">
    <text evidence="2">The sequence shown here is derived from an EMBL/GenBank/DDBJ whole genome shotgun (WGS) entry which is preliminary data.</text>
</comment>
<dbReference type="EMBL" id="JAERRH010000058">
    <property type="protein sequence ID" value="MBL1110700.1"/>
    <property type="molecule type" value="Genomic_DNA"/>
</dbReference>
<sequence length="138" mass="14818">MPSEVVRGEDERFSAGIGQARGGRRVDQKLAERGRGESAVFGADTALEQQRHRRVPDPLVDIVGGHQRDRTAASSQAADDDGKDVRQFRADQQEPFAVGLGWGDLQQGHDFAGAREPVFGDAVVGQLQELLVADAGQA</sequence>
<keyword evidence="3" id="KW-1185">Reference proteome</keyword>
<evidence type="ECO:0000313" key="2">
    <source>
        <dbReference type="EMBL" id="MBL1110700.1"/>
    </source>
</evidence>
<proteinExistence type="predicted"/>
<reference evidence="2 3" key="1">
    <citation type="submission" date="2021-01" db="EMBL/GenBank/DDBJ databases">
        <title>WGS of actinomycetes isolated from Thailand.</title>
        <authorList>
            <person name="Thawai C."/>
        </authorList>
    </citation>
    <scope>NUCLEOTIDE SEQUENCE [LARGE SCALE GENOMIC DNA]</scope>
    <source>
        <strain evidence="2 3">CH5-8</strain>
    </source>
</reference>
<feature type="compositionally biased region" description="Basic and acidic residues" evidence="1">
    <location>
        <begin position="1"/>
        <end position="13"/>
    </location>
</feature>